<evidence type="ECO:0008006" key="3">
    <source>
        <dbReference type="Google" id="ProtNLM"/>
    </source>
</evidence>
<accession>A0A6J4L9A4</accession>
<organism evidence="2">
    <name type="scientific">uncultured Nocardioidaceae bacterium</name>
    <dbReference type="NCBI Taxonomy" id="253824"/>
    <lineage>
        <taxon>Bacteria</taxon>
        <taxon>Bacillati</taxon>
        <taxon>Actinomycetota</taxon>
        <taxon>Actinomycetes</taxon>
        <taxon>Propionibacteriales</taxon>
        <taxon>Nocardioidaceae</taxon>
        <taxon>environmental samples</taxon>
    </lineage>
</organism>
<dbReference type="AlphaFoldDB" id="A0A6J4L9A4"/>
<gene>
    <name evidence="2" type="ORF">AVDCRST_MAG46-1134</name>
</gene>
<protein>
    <recommendedName>
        <fullName evidence="3">Secreted protein</fullName>
    </recommendedName>
</protein>
<name>A0A6J4L9A4_9ACTN</name>
<sequence length="98" mass="9658">MNRTARTAIASIFTGAIVVTGAVGPASAATQTQDGLVNVAIGDITIEDVNVGVAAAVVAQVCGVKVGPVAVLGRAVDRSGETRTVCESAGGPVRLVQN</sequence>
<dbReference type="EMBL" id="CADCUD010000079">
    <property type="protein sequence ID" value="CAA9326156.1"/>
    <property type="molecule type" value="Genomic_DNA"/>
</dbReference>
<proteinExistence type="predicted"/>
<feature type="signal peptide" evidence="1">
    <location>
        <begin position="1"/>
        <end position="28"/>
    </location>
</feature>
<feature type="chain" id="PRO_5026998156" description="Secreted protein" evidence="1">
    <location>
        <begin position="29"/>
        <end position="98"/>
    </location>
</feature>
<reference evidence="2" key="1">
    <citation type="submission" date="2020-02" db="EMBL/GenBank/DDBJ databases">
        <authorList>
            <person name="Meier V. D."/>
        </authorList>
    </citation>
    <scope>NUCLEOTIDE SEQUENCE</scope>
    <source>
        <strain evidence="2">AVDCRST_MAG46</strain>
    </source>
</reference>
<evidence type="ECO:0000256" key="1">
    <source>
        <dbReference type="SAM" id="SignalP"/>
    </source>
</evidence>
<evidence type="ECO:0000313" key="2">
    <source>
        <dbReference type="EMBL" id="CAA9326156.1"/>
    </source>
</evidence>
<keyword evidence="1" id="KW-0732">Signal</keyword>